<dbReference type="EMBL" id="JAHXZJ010001119">
    <property type="protein sequence ID" value="KAH0554684.1"/>
    <property type="molecule type" value="Genomic_DNA"/>
</dbReference>
<protein>
    <submittedName>
        <fullName evidence="1">Uncharacterized protein</fullName>
    </submittedName>
</protein>
<accession>A0AAV7ILK3</accession>
<sequence length="194" mass="22666">MRTLKGLSLSFSINNSNSEEINNVYELQLSGNESDVVKFVENGWNKLCAEDPDKATTKRGNYYIDCAKLQIVDTERQYTILVIYQTDFFLHSLKCAIIVMTSHTEPLTISCFRDFSLNVYDPKEEKELNMCYSFFDNKQFCPRDKSQFFGTPEVIFAVSYMIITFKKSGDFAERVIPFMNLLRDRYRHTEKSKL</sequence>
<gene>
    <name evidence="1" type="ORF">KQX54_012274</name>
</gene>
<proteinExistence type="predicted"/>
<organism evidence="1 2">
    <name type="scientific">Cotesia glomerata</name>
    <name type="common">Lepidopteran parasitic wasp</name>
    <name type="synonym">Apanteles glomeratus</name>
    <dbReference type="NCBI Taxonomy" id="32391"/>
    <lineage>
        <taxon>Eukaryota</taxon>
        <taxon>Metazoa</taxon>
        <taxon>Ecdysozoa</taxon>
        <taxon>Arthropoda</taxon>
        <taxon>Hexapoda</taxon>
        <taxon>Insecta</taxon>
        <taxon>Pterygota</taxon>
        <taxon>Neoptera</taxon>
        <taxon>Endopterygota</taxon>
        <taxon>Hymenoptera</taxon>
        <taxon>Apocrita</taxon>
        <taxon>Ichneumonoidea</taxon>
        <taxon>Braconidae</taxon>
        <taxon>Microgastrinae</taxon>
        <taxon>Cotesia</taxon>
    </lineage>
</organism>
<dbReference type="AlphaFoldDB" id="A0AAV7ILK3"/>
<evidence type="ECO:0000313" key="2">
    <source>
        <dbReference type="Proteomes" id="UP000826195"/>
    </source>
</evidence>
<reference evidence="1 2" key="1">
    <citation type="journal article" date="2021" name="J. Hered.">
        <title>A chromosome-level genome assembly of the parasitoid wasp, Cotesia glomerata (Hymenoptera: Braconidae).</title>
        <authorList>
            <person name="Pinto B.J."/>
            <person name="Weis J.J."/>
            <person name="Gamble T."/>
            <person name="Ode P.J."/>
            <person name="Paul R."/>
            <person name="Zaspel J.M."/>
        </authorList>
    </citation>
    <scope>NUCLEOTIDE SEQUENCE [LARGE SCALE GENOMIC DNA]</scope>
    <source>
        <strain evidence="1">CgM1</strain>
    </source>
</reference>
<comment type="caution">
    <text evidence="1">The sequence shown here is derived from an EMBL/GenBank/DDBJ whole genome shotgun (WGS) entry which is preliminary data.</text>
</comment>
<keyword evidence="2" id="KW-1185">Reference proteome</keyword>
<dbReference type="Proteomes" id="UP000826195">
    <property type="component" value="Unassembled WGS sequence"/>
</dbReference>
<evidence type="ECO:0000313" key="1">
    <source>
        <dbReference type="EMBL" id="KAH0554684.1"/>
    </source>
</evidence>
<name>A0AAV7ILK3_COTGL</name>